<organism evidence="6 7">
    <name type="scientific">Lachnospira eligens</name>
    <dbReference type="NCBI Taxonomy" id="39485"/>
    <lineage>
        <taxon>Bacteria</taxon>
        <taxon>Bacillati</taxon>
        <taxon>Bacillota</taxon>
        <taxon>Clostridia</taxon>
        <taxon>Lachnospirales</taxon>
        <taxon>Lachnospiraceae</taxon>
        <taxon>Lachnospira</taxon>
    </lineage>
</organism>
<evidence type="ECO:0000259" key="5">
    <source>
        <dbReference type="Pfam" id="PF25796"/>
    </source>
</evidence>
<dbReference type="RefSeq" id="WP_055216182.1">
    <property type="nucleotide sequence ID" value="NZ_CZBU01000005.1"/>
</dbReference>
<dbReference type="InterPro" id="IPR027417">
    <property type="entry name" value="P-loop_NTPase"/>
</dbReference>
<gene>
    <name evidence="6" type="ORF">ERS852490_02366</name>
</gene>
<evidence type="ECO:0000313" key="6">
    <source>
        <dbReference type="EMBL" id="CUQ78717.1"/>
    </source>
</evidence>
<dbReference type="OrthoDB" id="3201900at2"/>
<proteinExistence type="predicted"/>
<name>A0A174YYP7_9FIRM</name>
<evidence type="ECO:0008006" key="8">
    <source>
        <dbReference type="Google" id="ProtNLM"/>
    </source>
</evidence>
<feature type="region of interest" description="Disordered" evidence="2">
    <location>
        <begin position="1120"/>
        <end position="1139"/>
    </location>
</feature>
<dbReference type="EMBL" id="CZBU01000005">
    <property type="protein sequence ID" value="CUQ78717.1"/>
    <property type="molecule type" value="Genomic_DNA"/>
</dbReference>
<sequence>MIIQNMFEEDINRPINGVIKVDQDELGVIEQEVKEYVITKELKKHFISFFNYYSDSFDRPTSDMGVWISGFFGSGKSHFLKMLSYILENRSIGGVKTVEFFRKKFESDPATFMMIDKATRGETETILFNIDIEGFSNKDKTAVLRVFAKMFYNHLGLYGEDLKVAKLEQFIAKQGKTDEFRRVFEEKNGSPWVESRDAYAFFEDDVVDTLTAVLGMSEIAARNWFNGTETAEISIAQLVSEIKDYVDSKPDNFRLLFMVDEVGQYIGTSTDLLLNLQSLVEELGAKCNGKVWVCCTGQEAINEIIKVRNDEFSRIQARFKTRLSLTSSSVDEVIQERILKKKPEAKAELMEVYNQNDSVLRNLFSFKKDDALLDIKGFSGPEEFANNFPFVPYQFIIMQKVFAEIRKHGNSGKHLSGGERSMLSGFQEAVQKLQEKDEYALVPFFRFYDTVHTFLEGSIRRVIERCQKAADNANGIEAQDVDVLKLLYLIRYIDSDIRGTIDNIVILMADDIRADKVILREGIKKSLDRLLSQNYIGRSGDTYNFLTDEEQRIQEDINVITVDTANIVERISQKIYGEIYTTKKFRYKKYDFAFDQYVDNVMTGAPTGGMRLRFITVNTDIEKKNDLYLMPASSGEAIVVLEESNYYENFEKAMKIRKYVKQQNVTELSKAVQNIIANQQKEASKYEDEALEELKKAIVNAQFYVDGEHIEIKSGDAKSKIDQALEYLVSHVYSNLELITDNAESDADVMEVLSGAKSYIQGTEPNRDAAAKMEEYLETQHRRNLPTSMADVQSRYQAIPYGWREIDIAYVAAMLIYQQKVTIKYGGATIQPDNPKLPDMLRKKSEIGKTSISKRQVVTAAKMKAVKEIMRDYFDMMSVPDDEDGLVREIKKKFGEQKEHFEALDGMYGKNSHYPDQAVVANGLTIVNSILSQDKDNIALIDRVLTEEDALFENKEKMQKVEGFFKNQVQLFDTASQLVNDLRNELDYLSKEEEANNALNQIRLITMTDHGFDYMKIPTLNDLIRTVHEGHDRLLEAKREELLEIVRQCMEAVHSAGNSNSDSKEIITRADTFYSQYKTKIADLKSLALLDGLVPPMIQYKDTTVDRIEGLNRVKEVPQPSTVREPAGNYGTEKPSQPKKIIKSLNRQVVFPAKRLESESDVDEYVEKMRTQLKQLMKNCDGIQLN</sequence>
<feature type="domain" description="Probable ATP-binding protein BrxC winged helix-turn-helix" evidence="3">
    <location>
        <begin position="738"/>
        <end position="856"/>
    </location>
</feature>
<dbReference type="Pfam" id="PF25796">
    <property type="entry name" value="BREX_BrxC_4th"/>
    <property type="match status" value="1"/>
</dbReference>
<dbReference type="Pfam" id="PF25791">
    <property type="entry name" value="WHD_BREX_BrxC"/>
    <property type="match status" value="1"/>
</dbReference>
<evidence type="ECO:0000313" key="7">
    <source>
        <dbReference type="Proteomes" id="UP000095621"/>
    </source>
</evidence>
<feature type="domain" description="Probable ATP-binding protein BrxC 4th six-stranded beta-sheet" evidence="5">
    <location>
        <begin position="561"/>
        <end position="728"/>
    </location>
</feature>
<evidence type="ECO:0000256" key="1">
    <source>
        <dbReference type="SAM" id="Coils"/>
    </source>
</evidence>
<reference evidence="6 7" key="1">
    <citation type="submission" date="2015-09" db="EMBL/GenBank/DDBJ databases">
        <authorList>
            <consortium name="Pathogen Informatics"/>
        </authorList>
    </citation>
    <scope>NUCLEOTIDE SEQUENCE [LARGE SCALE GENOMIC DNA]</scope>
    <source>
        <strain evidence="6 7">2789STDY5834875</strain>
    </source>
</reference>
<dbReference type="InterPro" id="IPR058038">
    <property type="entry name" value="BREX_BrxC_wHTH"/>
</dbReference>
<evidence type="ECO:0000259" key="4">
    <source>
        <dbReference type="Pfam" id="PF25792"/>
    </source>
</evidence>
<dbReference type="InterPro" id="IPR058036">
    <property type="entry name" value="BREX_BrxC_4th"/>
</dbReference>
<accession>A0A174YYP7</accession>
<feature type="domain" description="Probable ATP-binding protein BrxC alpha-helical" evidence="4">
    <location>
        <begin position="862"/>
        <end position="984"/>
    </location>
</feature>
<dbReference type="Pfam" id="PF25792">
    <property type="entry name" value="BREX_BrxC_helical"/>
    <property type="match status" value="1"/>
</dbReference>
<dbReference type="SUPFAM" id="SSF52540">
    <property type="entry name" value="P-loop containing nucleoside triphosphate hydrolases"/>
    <property type="match status" value="1"/>
</dbReference>
<dbReference type="NCBIfam" id="NF033441">
    <property type="entry name" value="BREX_BrxC"/>
    <property type="match status" value="1"/>
</dbReference>
<dbReference type="InterPro" id="IPR058037">
    <property type="entry name" value="BREX_BrxC_helical"/>
</dbReference>
<feature type="coiled-coil region" evidence="1">
    <location>
        <begin position="669"/>
        <end position="696"/>
    </location>
</feature>
<dbReference type="AlphaFoldDB" id="A0A174YYP7"/>
<evidence type="ECO:0000256" key="2">
    <source>
        <dbReference type="SAM" id="MobiDB-lite"/>
    </source>
</evidence>
<keyword evidence="1" id="KW-0175">Coiled coil</keyword>
<protein>
    <recommendedName>
        <fullName evidence="8">BREX system P-loop protein BrxC</fullName>
    </recommendedName>
</protein>
<dbReference type="Proteomes" id="UP000095621">
    <property type="component" value="Unassembled WGS sequence"/>
</dbReference>
<dbReference type="InterPro" id="IPR047679">
    <property type="entry name" value="BREX_BrxC"/>
</dbReference>
<evidence type="ECO:0000259" key="3">
    <source>
        <dbReference type="Pfam" id="PF25791"/>
    </source>
</evidence>